<proteinExistence type="predicted"/>
<dbReference type="Gene3D" id="3.30.160.250">
    <property type="match status" value="1"/>
</dbReference>
<dbReference type="Pfam" id="PF15919">
    <property type="entry name" value="HicB_lk_antitox"/>
    <property type="match status" value="1"/>
</dbReference>
<protein>
    <recommendedName>
        <fullName evidence="1">HicB-like antitoxin of toxin-antitoxin system domain-containing protein</fullName>
    </recommendedName>
</protein>
<evidence type="ECO:0000259" key="1">
    <source>
        <dbReference type="Pfam" id="PF15919"/>
    </source>
</evidence>
<accession>A0A3B1BHC1</accession>
<gene>
    <name evidence="2" type="ORF">MNBD_GAMMA26-2043</name>
</gene>
<reference evidence="2" key="1">
    <citation type="submission" date="2018-06" db="EMBL/GenBank/DDBJ databases">
        <authorList>
            <person name="Zhirakovskaya E."/>
        </authorList>
    </citation>
    <scope>NUCLEOTIDE SEQUENCE</scope>
</reference>
<dbReference type="InterPro" id="IPR031807">
    <property type="entry name" value="HicB-like"/>
</dbReference>
<organism evidence="2">
    <name type="scientific">hydrothermal vent metagenome</name>
    <dbReference type="NCBI Taxonomy" id="652676"/>
    <lineage>
        <taxon>unclassified sequences</taxon>
        <taxon>metagenomes</taxon>
        <taxon>ecological metagenomes</taxon>
    </lineage>
</organism>
<feature type="domain" description="HicB-like antitoxin of toxin-antitoxin system" evidence="1">
    <location>
        <begin position="3"/>
        <end position="65"/>
    </location>
</feature>
<dbReference type="InterPro" id="IPR051404">
    <property type="entry name" value="TA_system_antitoxin"/>
</dbReference>
<name>A0A3B1BHC1_9ZZZZ</name>
<dbReference type="InterPro" id="IPR035069">
    <property type="entry name" value="TTHA1013/TTHA0281-like"/>
</dbReference>
<evidence type="ECO:0000313" key="2">
    <source>
        <dbReference type="EMBL" id="VAX10788.1"/>
    </source>
</evidence>
<dbReference type="PANTHER" id="PTHR34504:SF2">
    <property type="entry name" value="UPF0150 PROTEIN SSL0259"/>
    <property type="match status" value="1"/>
</dbReference>
<dbReference type="PANTHER" id="PTHR34504">
    <property type="entry name" value="ANTITOXIN HICB"/>
    <property type="match status" value="1"/>
</dbReference>
<sequence length="70" mass="7932">MKYLVVIEETETGFSSYSPDMDGCVATGRTKKEVEKNMKEAMEFHLEGLSLEHQEAPKPHSYSSYVEVMA</sequence>
<dbReference type="EMBL" id="UOFX01000077">
    <property type="protein sequence ID" value="VAX10788.1"/>
    <property type="molecule type" value="Genomic_DNA"/>
</dbReference>
<dbReference type="SUPFAM" id="SSF143100">
    <property type="entry name" value="TTHA1013/TTHA0281-like"/>
    <property type="match status" value="1"/>
</dbReference>
<dbReference type="AlphaFoldDB" id="A0A3B1BHC1"/>